<dbReference type="AlphaFoldDB" id="A0A9D5HXK5"/>
<dbReference type="Proteomes" id="UP001067231">
    <property type="component" value="Unassembled WGS sequence"/>
</dbReference>
<feature type="compositionally biased region" description="Basic residues" evidence="2">
    <location>
        <begin position="351"/>
        <end position="360"/>
    </location>
</feature>
<feature type="compositionally biased region" description="Basic and acidic residues" evidence="2">
    <location>
        <begin position="328"/>
        <end position="350"/>
    </location>
</feature>
<dbReference type="EMBL" id="JAPCXC010000040">
    <property type="protein sequence ID" value="KAJ1608766.1"/>
    <property type="molecule type" value="Genomic_DNA"/>
</dbReference>
<feature type="coiled-coil region" evidence="1">
    <location>
        <begin position="516"/>
        <end position="543"/>
    </location>
</feature>
<comment type="caution">
    <text evidence="4">The sequence shown here is derived from an EMBL/GenBank/DDBJ whole genome shotgun (WGS) entry which is preliminary data.</text>
</comment>
<feature type="compositionally biased region" description="Basic residues" evidence="2">
    <location>
        <begin position="271"/>
        <end position="282"/>
    </location>
</feature>
<evidence type="ECO:0000313" key="4">
    <source>
        <dbReference type="EMBL" id="KAJ1608766.1"/>
    </source>
</evidence>
<keyword evidence="1" id="KW-0175">Coiled coil</keyword>
<gene>
    <name evidence="4" type="ORF">OJ253_1810</name>
</gene>
<feature type="compositionally biased region" description="Polar residues" evidence="2">
    <location>
        <begin position="502"/>
        <end position="511"/>
    </location>
</feature>
<feature type="signal peptide" evidence="3">
    <location>
        <begin position="1"/>
        <end position="24"/>
    </location>
</feature>
<name>A0A9D5HXK5_9CRYT</name>
<feature type="compositionally biased region" description="Basic residues" evidence="2">
    <location>
        <begin position="447"/>
        <end position="492"/>
    </location>
</feature>
<organism evidence="4">
    <name type="scientific">Cryptosporidium canis</name>
    <dbReference type="NCBI Taxonomy" id="195482"/>
    <lineage>
        <taxon>Eukaryota</taxon>
        <taxon>Sar</taxon>
        <taxon>Alveolata</taxon>
        <taxon>Apicomplexa</taxon>
        <taxon>Conoidasida</taxon>
        <taxon>Coccidia</taxon>
        <taxon>Eucoccidiorida</taxon>
        <taxon>Eimeriorina</taxon>
        <taxon>Cryptosporidiidae</taxon>
        <taxon>Cryptosporidium</taxon>
    </lineage>
</organism>
<feature type="chain" id="PRO_5039183640" evidence="3">
    <location>
        <begin position="25"/>
        <end position="674"/>
    </location>
</feature>
<proteinExistence type="predicted"/>
<feature type="compositionally biased region" description="Polar residues" evidence="2">
    <location>
        <begin position="199"/>
        <end position="211"/>
    </location>
</feature>
<sequence>MWISNVCIFITCIIVLLQFDFIYTTDTPNNGDKAFIQLGISTDNIEGEVLKHCYSVICLLKNLIGLFLKLESLSILLTPNTNALIQELLKSKKGVDEQHTNTKQELLRRGYDLLFCLDTVTTKRISNVGKGIDEYLYTDQKFQTELLLELMDLIRVSIISITNLKAEIKLNDGYTTESIRDILLSLLEGFSDLVLNVSEDITPQPGSTTNARGRLDNDQSEQLRDLYGCENKDPNDNLANTSQQACSSSRNNDSNEDAKDSQGFTAESSSRNKRGNKKKKGKSINDNQGESGAAFGEGAQASTSESARGQEPEQPVAGPSSSSGGVDLNRERQRQSVSKQSEKVDPTENRPKKHKSKKKHLDNNQEKLYVPPLVMRAEDINLDERGGAKQKRKGKREFSEIIQKEGSNPGSRNYSHIDKTQKAGGFSGSGLRPRGRSDSRSPGKSRSGSRSRGSRRSRSGSRSRGSRRSRSGSRSRGSRRTRSGSQTRRTRSGSRGIEPEAAQSNASQGEGFTTDNQQLLFLVQEAEEKLKEILDTEMVLKELSYELYLLFVKMTELYNKMTLKGHLYSGLCCQIEILSQHLTGWFKENDVNDPNWNYSLMNADSLLAKLPSSVASRKGIAAKVCNNKDCCTVNHPDDKQIVGYNECNCPYCDCNCIYCRSSDDSDSETIYNVD</sequence>
<accession>A0A9D5HXK5</accession>
<keyword evidence="3" id="KW-0732">Signal</keyword>
<feature type="region of interest" description="Disordered" evidence="2">
    <location>
        <begin position="199"/>
        <end position="218"/>
    </location>
</feature>
<evidence type="ECO:0000256" key="2">
    <source>
        <dbReference type="SAM" id="MobiDB-lite"/>
    </source>
</evidence>
<evidence type="ECO:0000256" key="3">
    <source>
        <dbReference type="SAM" id="SignalP"/>
    </source>
</evidence>
<protein>
    <submittedName>
        <fullName evidence="4">Uncharacterized protein</fullName>
    </submittedName>
</protein>
<feature type="region of interest" description="Disordered" evidence="2">
    <location>
        <begin position="227"/>
        <end position="511"/>
    </location>
</feature>
<feature type="compositionally biased region" description="Polar residues" evidence="2">
    <location>
        <begin position="237"/>
        <end position="252"/>
    </location>
</feature>
<dbReference type="OrthoDB" id="344140at2759"/>
<reference evidence="4" key="1">
    <citation type="submission" date="2022-10" db="EMBL/GenBank/DDBJ databases">
        <title>Adaptive evolution leads to modifications in subtelomeric GC content in a zoonotic Cryptosporidium species.</title>
        <authorList>
            <person name="Li J."/>
            <person name="Feng Y."/>
            <person name="Xiao L."/>
        </authorList>
    </citation>
    <scope>NUCLEOTIDE SEQUENCE</scope>
    <source>
        <strain evidence="4">33844</strain>
    </source>
</reference>
<feature type="compositionally biased region" description="Basic and acidic residues" evidence="2">
    <location>
        <begin position="376"/>
        <end position="387"/>
    </location>
</feature>
<evidence type="ECO:0000256" key="1">
    <source>
        <dbReference type="SAM" id="Coils"/>
    </source>
</evidence>
<feature type="compositionally biased region" description="Polar residues" evidence="2">
    <location>
        <begin position="405"/>
        <end position="414"/>
    </location>
</feature>